<dbReference type="EMBL" id="HM452126">
    <property type="protein sequence ID" value="ADM79971.1"/>
    <property type="molecule type" value="Genomic_DNA"/>
</dbReference>
<dbReference type="RefSeq" id="YP_003969417.1">
    <property type="nucleotide sequence ID" value="NC_014636.1"/>
</dbReference>
<evidence type="ECO:0000313" key="1">
    <source>
        <dbReference type="EMBL" id="ADM79971.1"/>
    </source>
</evidence>
<protein>
    <submittedName>
        <fullName evidence="1">Membrane integrity protector</fullName>
    </submittedName>
</protein>
<dbReference type="OrthoDB" id="6145at10239"/>
<dbReference type="KEGG" id="vg:9861535"/>
<proteinExistence type="predicted"/>
<gene>
    <name evidence="1" type="ORF">phiAS5_ORF0128</name>
</gene>
<evidence type="ECO:0000313" key="2">
    <source>
        <dbReference type="Proteomes" id="UP000002236"/>
    </source>
</evidence>
<dbReference type="GeneID" id="9861535"/>
<accession>E1A2M5</accession>
<name>E1A2M5_9CAUD</name>
<dbReference type="Gene3D" id="1.10.10.60">
    <property type="entry name" value="Homeodomain-like"/>
    <property type="match status" value="1"/>
</dbReference>
<keyword evidence="2" id="KW-1185">Reference proteome</keyword>
<sequence length="432" mass="47294">MAKLTEQQKARILAGTLGRGVLARELNIGESAARKMIELVKEEDRLAKAKQPSNGVTEAMRKEILEGKLGRTVLAKRLNIKESEARKIIEAIRGNVAPATKAAPVAKPAVVAPKAAPVVPKKEDTHLGARFHEADKRADERDAKIVELYTTGEYKSQKTVASLVGCSESTVGEVLKRKGVKARRPGSPAVAPVETPKELKWFASTKFINIMADGKTYTADSSHEQFRKALDLCIAGDVLKALGLINVAKGVSSYAKGQLKVENDVVTYKGLEIGGSVVKRIISNMHDGKPFGHLVAFLEKLLLNPNKKAIEGLFDFLEHNDIEITTDGFVHAYRRCTTDYKDFYTGKLSNKVGETVKLDRAKCDSSDATCSAGLHVAARHYIPNYHGGQGRILLVQVDPQHVVAVPKDYKGAKMRCCEFKVLKDITKEFGKH</sequence>
<reference evidence="1 2" key="1">
    <citation type="journal article" date="2012" name="Vet. Microbiol.">
        <title>Complete genome sequence and characterization of a broad-host range T4-like bacteriophage phiAS5 infecting Aeromonas salmonicida subsp. salmonicida.</title>
        <authorList>
            <person name="Kim J.H."/>
            <person name="Son J.S."/>
            <person name="Choi Y.J."/>
            <person name="Choresca C.H.Jr."/>
            <person name="Shin S.P."/>
            <person name="Han J.E."/>
            <person name="Jun J.W."/>
            <person name="Park S.C."/>
        </authorList>
    </citation>
    <scope>NUCLEOTIDE SEQUENCE [LARGE SCALE GENOMIC DNA]</scope>
</reference>
<dbReference type="Proteomes" id="UP000002236">
    <property type="component" value="Segment"/>
</dbReference>
<organism evidence="1 2">
    <name type="scientific">Aeromonas phage phiAS5</name>
    <dbReference type="NCBI Taxonomy" id="879630"/>
    <lineage>
        <taxon>Viruses</taxon>
        <taxon>Duplodnaviria</taxon>
        <taxon>Heunggongvirae</taxon>
        <taxon>Uroviricota</taxon>
        <taxon>Caudoviricetes</taxon>
        <taxon>Pantevenvirales</taxon>
        <taxon>Straboviridae</taxon>
        <taxon>Chrysonvirus</taxon>
        <taxon>Chrysonvirus as5</taxon>
    </lineage>
</organism>